<evidence type="ECO:0000313" key="2">
    <source>
        <dbReference type="Proteomes" id="UP000793456"/>
    </source>
</evidence>
<keyword evidence="2" id="KW-1185">Reference proteome</keyword>
<evidence type="ECO:0000313" key="1">
    <source>
        <dbReference type="EMBL" id="TMS07874.1"/>
    </source>
</evidence>
<dbReference type="EMBL" id="CM011691">
    <property type="protein sequence ID" value="TMS07874.1"/>
    <property type="molecule type" value="Genomic_DNA"/>
</dbReference>
<proteinExistence type="predicted"/>
<name>A0ACD3QLA3_LARCR</name>
<gene>
    <name evidence="1" type="ORF">E3U43_011967</name>
</gene>
<organism evidence="1 2">
    <name type="scientific">Larimichthys crocea</name>
    <name type="common">Large yellow croaker</name>
    <name type="synonym">Pseudosciaena crocea</name>
    <dbReference type="NCBI Taxonomy" id="215358"/>
    <lineage>
        <taxon>Eukaryota</taxon>
        <taxon>Metazoa</taxon>
        <taxon>Chordata</taxon>
        <taxon>Craniata</taxon>
        <taxon>Vertebrata</taxon>
        <taxon>Euteleostomi</taxon>
        <taxon>Actinopterygii</taxon>
        <taxon>Neopterygii</taxon>
        <taxon>Teleostei</taxon>
        <taxon>Neoteleostei</taxon>
        <taxon>Acanthomorphata</taxon>
        <taxon>Eupercaria</taxon>
        <taxon>Sciaenidae</taxon>
        <taxon>Larimichthys</taxon>
    </lineage>
</organism>
<protein>
    <submittedName>
        <fullName evidence="1">Uncharacterized protein</fullName>
    </submittedName>
</protein>
<accession>A0ACD3QLA3</accession>
<reference evidence="1" key="1">
    <citation type="submission" date="2018-11" db="EMBL/GenBank/DDBJ databases">
        <title>The sequence and de novo assembly of Larimichthys crocea genome using PacBio and Hi-C technologies.</title>
        <authorList>
            <person name="Xu P."/>
            <person name="Chen B."/>
            <person name="Zhou Z."/>
            <person name="Ke Q."/>
            <person name="Wu Y."/>
            <person name="Bai H."/>
            <person name="Pu F."/>
        </authorList>
    </citation>
    <scope>NUCLEOTIDE SEQUENCE</scope>
    <source>
        <tissue evidence="1">Muscle</tissue>
    </source>
</reference>
<dbReference type="Proteomes" id="UP000793456">
    <property type="component" value="Chromosome XVIII"/>
</dbReference>
<comment type="caution">
    <text evidence="1">The sequence shown here is derived from an EMBL/GenBank/DDBJ whole genome shotgun (WGS) entry which is preliminary data.</text>
</comment>
<sequence length="125" mass="14174">MPTKGHTVLQRDSTPSLVLYTLLCQEAARAVFQLYPENSEQLELITTQAMKAGFSGGMVVDYPNSSKAKKFFLCLFAGASWSPSQRIRNRNFRQSCFQPGPVFRTKMPVQEHEGEISEERTRLDL</sequence>